<comment type="caution">
    <text evidence="6">The sequence shown here is derived from an EMBL/GenBank/DDBJ whole genome shotgun (WGS) entry which is preliminary data.</text>
</comment>
<dbReference type="SUPFAM" id="SSF56112">
    <property type="entry name" value="Protein kinase-like (PK-like)"/>
    <property type="match status" value="1"/>
</dbReference>
<accession>A0ABP0FWG9</accession>
<keyword evidence="7" id="KW-1185">Reference proteome</keyword>
<dbReference type="InterPro" id="IPR000719">
    <property type="entry name" value="Prot_kinase_dom"/>
</dbReference>
<dbReference type="InterPro" id="IPR008271">
    <property type="entry name" value="Ser/Thr_kinase_AS"/>
</dbReference>
<sequence length="615" mass="67707">MGKMIEDEVGGVAVVHCDCYVHKSTRFVNKIVENAAARRSSLCPLLGLSPLMAPPVRPRVGSGEHKVRHRRIEDEKVIEELYKFGNKLGQGSFGVVIEAENLETKERWAIKKVNKEKAGSSAITLLEREVTILKRVKHEHIIFVEEVFETSRKMYLVMELCELGEMRSLLFTNGPFSEISARHIIKSLTDAIVYLHKNGIVHRDLKLENILIAGCRTSSDVEEEHPLYDIKLTDFGLSVVKGGVGSESMLQSSCGTPVYMAPEVIQNHDYSQQCDIWSIGVILFALLSRDFPFVADKEDKLFELIKRAELDFSKPVWKNISKAAKNLISQLLDVNPARRLTATEVMSHPWTLGSLDATAPNPTNVLDLMKDYAKEMKDCANNGEDDPDENSDLFGKDTAATDDEDKRPESSDSQPSRSSESASKHKKSAKSAPPSNATNHIAHRMAPVVHSANTDNARRGSLPAIHKNSPTKKPMSTPRKIYDNKTMAKQSSSPVGVNPGPSRVNRSPVQGVGPSRENKSNGHRLTPATDHGLHHGHSNHLHSRPKQETNSGGRLLSANRPTTPGGLDNVHHHGGHPRSPVSSPLLTPRFPQDGARAGLQSANKNKKKKAAPTKG</sequence>
<keyword evidence="1 3" id="KW-0547">Nucleotide-binding</keyword>
<dbReference type="InterPro" id="IPR011009">
    <property type="entry name" value="Kinase-like_dom_sf"/>
</dbReference>
<reference evidence="6 7" key="1">
    <citation type="submission" date="2024-02" db="EMBL/GenBank/DDBJ databases">
        <authorList>
            <person name="Daric V."/>
            <person name="Darras S."/>
        </authorList>
    </citation>
    <scope>NUCLEOTIDE SEQUENCE [LARGE SCALE GENOMIC DNA]</scope>
</reference>
<proteinExistence type="predicted"/>
<evidence type="ECO:0000256" key="4">
    <source>
        <dbReference type="SAM" id="MobiDB-lite"/>
    </source>
</evidence>
<evidence type="ECO:0000256" key="2">
    <source>
        <dbReference type="ARBA" id="ARBA00022840"/>
    </source>
</evidence>
<protein>
    <recommendedName>
        <fullName evidence="5">Protein kinase domain-containing protein</fullName>
    </recommendedName>
</protein>
<dbReference type="InterPro" id="IPR017441">
    <property type="entry name" value="Protein_kinase_ATP_BS"/>
</dbReference>
<dbReference type="Gene3D" id="1.10.510.10">
    <property type="entry name" value="Transferase(Phosphotransferase) domain 1"/>
    <property type="match status" value="1"/>
</dbReference>
<evidence type="ECO:0000256" key="1">
    <source>
        <dbReference type="ARBA" id="ARBA00022741"/>
    </source>
</evidence>
<dbReference type="Pfam" id="PF00069">
    <property type="entry name" value="Pkinase"/>
    <property type="match status" value="1"/>
</dbReference>
<feature type="region of interest" description="Disordered" evidence="4">
    <location>
        <begin position="378"/>
        <end position="440"/>
    </location>
</feature>
<dbReference type="Proteomes" id="UP001642483">
    <property type="component" value="Unassembled WGS sequence"/>
</dbReference>
<dbReference type="PANTHER" id="PTHR24347">
    <property type="entry name" value="SERINE/THREONINE-PROTEIN KINASE"/>
    <property type="match status" value="1"/>
</dbReference>
<evidence type="ECO:0000313" key="7">
    <source>
        <dbReference type="Proteomes" id="UP001642483"/>
    </source>
</evidence>
<gene>
    <name evidence="6" type="ORF">CVLEPA_LOCUS14958</name>
</gene>
<feature type="compositionally biased region" description="Low complexity" evidence="4">
    <location>
        <begin position="491"/>
        <end position="505"/>
    </location>
</feature>
<feature type="compositionally biased region" description="Low complexity" evidence="4">
    <location>
        <begin position="411"/>
        <end position="421"/>
    </location>
</feature>
<evidence type="ECO:0000259" key="5">
    <source>
        <dbReference type="PROSITE" id="PS50011"/>
    </source>
</evidence>
<feature type="compositionally biased region" description="Basic residues" evidence="4">
    <location>
        <begin position="604"/>
        <end position="615"/>
    </location>
</feature>
<feature type="region of interest" description="Disordered" evidence="4">
    <location>
        <begin position="454"/>
        <end position="615"/>
    </location>
</feature>
<keyword evidence="2 3" id="KW-0067">ATP-binding</keyword>
<dbReference type="PROSITE" id="PS50011">
    <property type="entry name" value="PROTEIN_KINASE_DOM"/>
    <property type="match status" value="1"/>
</dbReference>
<feature type="domain" description="Protein kinase" evidence="5">
    <location>
        <begin position="82"/>
        <end position="351"/>
    </location>
</feature>
<name>A0ABP0FWG9_CLALP</name>
<dbReference type="SMART" id="SM00220">
    <property type="entry name" value="S_TKc"/>
    <property type="match status" value="1"/>
</dbReference>
<feature type="compositionally biased region" description="Basic residues" evidence="4">
    <location>
        <begin position="534"/>
        <end position="544"/>
    </location>
</feature>
<organism evidence="6 7">
    <name type="scientific">Clavelina lepadiformis</name>
    <name type="common">Light-bulb sea squirt</name>
    <name type="synonym">Ascidia lepadiformis</name>
    <dbReference type="NCBI Taxonomy" id="159417"/>
    <lineage>
        <taxon>Eukaryota</taxon>
        <taxon>Metazoa</taxon>
        <taxon>Chordata</taxon>
        <taxon>Tunicata</taxon>
        <taxon>Ascidiacea</taxon>
        <taxon>Aplousobranchia</taxon>
        <taxon>Clavelinidae</taxon>
        <taxon>Clavelina</taxon>
    </lineage>
</organism>
<dbReference type="EMBL" id="CAWYQH010000097">
    <property type="protein sequence ID" value="CAK8683951.1"/>
    <property type="molecule type" value="Genomic_DNA"/>
</dbReference>
<evidence type="ECO:0000313" key="6">
    <source>
        <dbReference type="EMBL" id="CAK8683951.1"/>
    </source>
</evidence>
<feature type="binding site" evidence="3">
    <location>
        <position position="112"/>
    </location>
    <ligand>
        <name>ATP</name>
        <dbReference type="ChEBI" id="CHEBI:30616"/>
    </ligand>
</feature>
<dbReference type="PROSITE" id="PS00107">
    <property type="entry name" value="PROTEIN_KINASE_ATP"/>
    <property type="match status" value="1"/>
</dbReference>
<dbReference type="PROSITE" id="PS00108">
    <property type="entry name" value="PROTEIN_KINASE_ST"/>
    <property type="match status" value="1"/>
</dbReference>
<evidence type="ECO:0000256" key="3">
    <source>
        <dbReference type="PROSITE-ProRule" id="PRU10141"/>
    </source>
</evidence>